<dbReference type="GO" id="GO:0016491">
    <property type="term" value="F:oxidoreductase activity"/>
    <property type="evidence" value="ECO:0007669"/>
    <property type="project" value="UniProtKB-KW"/>
</dbReference>
<name>A0A8J1U0F4_OWEFU</name>
<evidence type="ECO:0000313" key="3">
    <source>
        <dbReference type="EMBL" id="CAH1786513.1"/>
    </source>
</evidence>
<proteinExistence type="inferred from homology"/>
<evidence type="ECO:0000256" key="2">
    <source>
        <dbReference type="ARBA" id="ARBA00023002"/>
    </source>
</evidence>
<dbReference type="PRINTS" id="PR00081">
    <property type="entry name" value="GDHRDH"/>
</dbReference>
<keyword evidence="2" id="KW-0560">Oxidoreductase</keyword>
<sequence length="316" mass="35656">MGGKVSYEKVTLPSDYVAIVTGASAGIGYETAKNLAIMGAKVVLACRNQGKTIQAIEKMRQEIEQVRQENTTGLQLPEELQLHYMHLDLASLESTKKFIEEFKATGWPLHLLVCNAGMAWDKQVMTEDNHETMFQVNYLSHYLIVEHLLPIMQSSGEDCRILLVSSGIYKMCKFKKDDIEGTKKAKTSGVLLKLYSNSKCYQVMHMTKLYSQLQQRNIQNIGVFSIHPGSVLTEFSRDLSPSMQSCIRFTYKLGFTKNPVKGAFTSLNCAVKPDLKGKSGYYENCKQVTVSGDARDEENHEILDVYTRECLKDYLT</sequence>
<reference evidence="3" key="1">
    <citation type="submission" date="2022-03" db="EMBL/GenBank/DDBJ databases">
        <authorList>
            <person name="Martin C."/>
        </authorList>
    </citation>
    <scope>NUCLEOTIDE SEQUENCE</scope>
</reference>
<dbReference type="PANTHER" id="PTHR24320">
    <property type="entry name" value="RETINOL DEHYDROGENASE"/>
    <property type="match status" value="1"/>
</dbReference>
<dbReference type="Proteomes" id="UP000749559">
    <property type="component" value="Unassembled WGS sequence"/>
</dbReference>
<dbReference type="PANTHER" id="PTHR24320:SF152">
    <property type="entry name" value="SHORT-CHAIN DEHYDROGENASE_REDUCTASE FAMILY PROTEIN"/>
    <property type="match status" value="1"/>
</dbReference>
<dbReference type="InterPro" id="IPR036291">
    <property type="entry name" value="NAD(P)-bd_dom_sf"/>
</dbReference>
<dbReference type="OrthoDB" id="191139at2759"/>
<accession>A0A8J1U0F4</accession>
<protein>
    <submittedName>
        <fullName evidence="3">Uncharacterized protein</fullName>
    </submittedName>
</protein>
<evidence type="ECO:0000313" key="4">
    <source>
        <dbReference type="Proteomes" id="UP000749559"/>
    </source>
</evidence>
<dbReference type="SUPFAM" id="SSF51735">
    <property type="entry name" value="NAD(P)-binding Rossmann-fold domains"/>
    <property type="match status" value="1"/>
</dbReference>
<dbReference type="Pfam" id="PF00106">
    <property type="entry name" value="adh_short"/>
    <property type="match status" value="1"/>
</dbReference>
<dbReference type="EMBL" id="CAIIXF020000006">
    <property type="protein sequence ID" value="CAH1786513.1"/>
    <property type="molecule type" value="Genomic_DNA"/>
</dbReference>
<gene>
    <name evidence="3" type="ORF">OFUS_LOCUS12399</name>
</gene>
<dbReference type="InterPro" id="IPR002347">
    <property type="entry name" value="SDR_fam"/>
</dbReference>
<comment type="similarity">
    <text evidence="1">Belongs to the short-chain dehydrogenases/reductases (SDR) family.</text>
</comment>
<keyword evidence="4" id="KW-1185">Reference proteome</keyword>
<evidence type="ECO:0000256" key="1">
    <source>
        <dbReference type="ARBA" id="ARBA00006484"/>
    </source>
</evidence>
<dbReference type="Gene3D" id="3.40.50.720">
    <property type="entry name" value="NAD(P)-binding Rossmann-like Domain"/>
    <property type="match status" value="1"/>
</dbReference>
<comment type="caution">
    <text evidence="3">The sequence shown here is derived from an EMBL/GenBank/DDBJ whole genome shotgun (WGS) entry which is preliminary data.</text>
</comment>
<dbReference type="AlphaFoldDB" id="A0A8J1U0F4"/>
<organism evidence="3 4">
    <name type="scientific">Owenia fusiformis</name>
    <name type="common">Polychaete worm</name>
    <dbReference type="NCBI Taxonomy" id="6347"/>
    <lineage>
        <taxon>Eukaryota</taxon>
        <taxon>Metazoa</taxon>
        <taxon>Spiralia</taxon>
        <taxon>Lophotrochozoa</taxon>
        <taxon>Annelida</taxon>
        <taxon>Polychaeta</taxon>
        <taxon>Sedentaria</taxon>
        <taxon>Canalipalpata</taxon>
        <taxon>Sabellida</taxon>
        <taxon>Oweniida</taxon>
        <taxon>Oweniidae</taxon>
        <taxon>Owenia</taxon>
    </lineage>
</organism>